<evidence type="ECO:0000256" key="1">
    <source>
        <dbReference type="ARBA" id="ARBA00004429"/>
    </source>
</evidence>
<proteinExistence type="inferred from homology"/>
<keyword evidence="4" id="KW-0997">Cell inner membrane</keyword>
<protein>
    <submittedName>
        <fullName evidence="14">Alkane 1-monooxygenase</fullName>
    </submittedName>
</protein>
<feature type="domain" description="Fatty acid desaturase" evidence="13">
    <location>
        <begin position="115"/>
        <end position="338"/>
    </location>
</feature>
<keyword evidence="7 12" id="KW-1133">Transmembrane helix</keyword>
<feature type="transmembrane region" description="Helical" evidence="12">
    <location>
        <begin position="85"/>
        <end position="106"/>
    </location>
</feature>
<dbReference type="PANTHER" id="PTHR38674:SF1">
    <property type="entry name" value="ALKANE 1-MONOOXYGENASE 1"/>
    <property type="match status" value="1"/>
</dbReference>
<evidence type="ECO:0000313" key="15">
    <source>
        <dbReference type="Proteomes" id="UP000653472"/>
    </source>
</evidence>
<evidence type="ECO:0000256" key="9">
    <source>
        <dbReference type="ARBA" id="ARBA00023004"/>
    </source>
</evidence>
<comment type="subcellular location">
    <subcellularLocation>
        <location evidence="1">Cell inner membrane</location>
        <topology evidence="1">Multi-pass membrane protein</topology>
    </subcellularLocation>
</comment>
<feature type="transmembrane region" description="Helical" evidence="12">
    <location>
        <begin position="42"/>
        <end position="64"/>
    </location>
</feature>
<evidence type="ECO:0000256" key="6">
    <source>
        <dbReference type="ARBA" id="ARBA00022723"/>
    </source>
</evidence>
<dbReference type="EMBL" id="JAAVXB010000001">
    <property type="protein sequence ID" value="NKF21074.1"/>
    <property type="molecule type" value="Genomic_DNA"/>
</dbReference>
<dbReference type="SMR" id="A0A969W715"/>
<evidence type="ECO:0000256" key="7">
    <source>
        <dbReference type="ARBA" id="ARBA00022989"/>
    </source>
</evidence>
<keyword evidence="3" id="KW-1003">Cell membrane</keyword>
<dbReference type="PANTHER" id="PTHR38674">
    <property type="entry name" value="ALKANE 1-MONOOXYGENASE 1"/>
    <property type="match status" value="1"/>
</dbReference>
<keyword evidence="5 12" id="KW-0812">Transmembrane</keyword>
<feature type="transmembrane region" description="Helical" evidence="12">
    <location>
        <begin position="16"/>
        <end position="36"/>
    </location>
</feature>
<feature type="transmembrane region" description="Helical" evidence="12">
    <location>
        <begin position="225"/>
        <end position="244"/>
    </location>
</feature>
<evidence type="ECO:0000313" key="14">
    <source>
        <dbReference type="EMBL" id="NKF21074.1"/>
    </source>
</evidence>
<feature type="transmembrane region" description="Helical" evidence="12">
    <location>
        <begin position="112"/>
        <end position="130"/>
    </location>
</feature>
<sequence length="391" mass="44458">MNTTVMAPAWRDNKRYLWPLGGLIMLLVPIAGVIYGATGWGWAWWLGPIVVYGLIPLADLLIGTDTNNPPEERVPSLEQERYYRWAVYFAVACEYVSVIWGAWMAADGHLPWYDVLGLALTIAMVTGVSINTGHELGHKTDKLEQWLAKIALAPTAYGHFFVEHNRGHHVRVATPEDPASSRFGESFWAFLPRTMIGSLKSSWEIEAARLRRNGKPVWSIHNNNLNAWAMTVVLFGGLALWLGWQVLPFLLLQAFVGASLLEVVNYLEHYGLCREKRADGKYERCQPRHSWNSNHIVTNVFLYQLQRHSDHHANPTRSYQSLRHFDEAPQLPTGYAGMILLAYMTPLWFKIMNPRVVAHYGGDMSRANIKPSIRKSVIERYAPQRRGEAAQ</sequence>
<dbReference type="InterPro" id="IPR033885">
    <property type="entry name" value="AlkB/XylM"/>
</dbReference>
<evidence type="ECO:0000256" key="4">
    <source>
        <dbReference type="ARBA" id="ARBA00022519"/>
    </source>
</evidence>
<dbReference type="AlphaFoldDB" id="A0A969W715"/>
<dbReference type="Pfam" id="PF00487">
    <property type="entry name" value="FA_desaturase"/>
    <property type="match status" value="1"/>
</dbReference>
<dbReference type="GO" id="GO:0046872">
    <property type="term" value="F:metal ion binding"/>
    <property type="evidence" value="ECO:0007669"/>
    <property type="project" value="UniProtKB-KW"/>
</dbReference>
<keyword evidence="10" id="KW-0503">Monooxygenase</keyword>
<keyword evidence="11 12" id="KW-0472">Membrane</keyword>
<dbReference type="CDD" id="cd03512">
    <property type="entry name" value="Alkane-hydroxylase"/>
    <property type="match status" value="1"/>
</dbReference>
<evidence type="ECO:0000256" key="8">
    <source>
        <dbReference type="ARBA" id="ARBA00023002"/>
    </source>
</evidence>
<evidence type="ECO:0000256" key="3">
    <source>
        <dbReference type="ARBA" id="ARBA00022475"/>
    </source>
</evidence>
<dbReference type="GO" id="GO:0005886">
    <property type="term" value="C:plasma membrane"/>
    <property type="evidence" value="ECO:0007669"/>
    <property type="project" value="UniProtKB-SubCell"/>
</dbReference>
<organism evidence="14 15">
    <name type="scientific">Solimonas marina</name>
    <dbReference type="NCBI Taxonomy" id="2714601"/>
    <lineage>
        <taxon>Bacteria</taxon>
        <taxon>Pseudomonadati</taxon>
        <taxon>Pseudomonadota</taxon>
        <taxon>Gammaproteobacteria</taxon>
        <taxon>Nevskiales</taxon>
        <taxon>Nevskiaceae</taxon>
        <taxon>Solimonas</taxon>
    </lineage>
</organism>
<dbReference type="GO" id="GO:0006629">
    <property type="term" value="P:lipid metabolic process"/>
    <property type="evidence" value="ECO:0007669"/>
    <property type="project" value="InterPro"/>
</dbReference>
<name>A0A969W715_9GAMM</name>
<gene>
    <name evidence="14" type="ORF">G7Y82_02015</name>
</gene>
<dbReference type="GO" id="GO:0004497">
    <property type="term" value="F:monooxygenase activity"/>
    <property type="evidence" value="ECO:0007669"/>
    <property type="project" value="UniProtKB-KW"/>
</dbReference>
<comment type="caution">
    <text evidence="14">The sequence shown here is derived from an EMBL/GenBank/DDBJ whole genome shotgun (WGS) entry which is preliminary data.</text>
</comment>
<evidence type="ECO:0000256" key="2">
    <source>
        <dbReference type="ARBA" id="ARBA00010823"/>
    </source>
</evidence>
<comment type="similarity">
    <text evidence="2">Belongs to the fatty acid desaturase type 1 family. AlkB subfamily.</text>
</comment>
<keyword evidence="6" id="KW-0479">Metal-binding</keyword>
<reference evidence="14" key="1">
    <citation type="submission" date="2020-03" db="EMBL/GenBank/DDBJ databases">
        <title>Solimonas marina sp. nov., isolated from deep seawater of the Pacific Ocean.</title>
        <authorList>
            <person name="Liu X."/>
            <person name="Lai Q."/>
            <person name="Sun F."/>
            <person name="Gai Y."/>
            <person name="Li G."/>
            <person name="Shao Z."/>
        </authorList>
    </citation>
    <scope>NUCLEOTIDE SEQUENCE</scope>
    <source>
        <strain evidence="14">C16B3</strain>
    </source>
</reference>
<keyword evidence="9" id="KW-0408">Iron</keyword>
<dbReference type="RefSeq" id="WP_168146317.1">
    <property type="nucleotide sequence ID" value="NZ_JAAVXB010000001.1"/>
</dbReference>
<dbReference type="InterPro" id="IPR005804">
    <property type="entry name" value="FA_desaturase_dom"/>
</dbReference>
<keyword evidence="8" id="KW-0560">Oxidoreductase</keyword>
<evidence type="ECO:0000256" key="10">
    <source>
        <dbReference type="ARBA" id="ARBA00023033"/>
    </source>
</evidence>
<evidence type="ECO:0000256" key="5">
    <source>
        <dbReference type="ARBA" id="ARBA00022692"/>
    </source>
</evidence>
<keyword evidence="15" id="KW-1185">Reference proteome</keyword>
<evidence type="ECO:0000256" key="11">
    <source>
        <dbReference type="ARBA" id="ARBA00023136"/>
    </source>
</evidence>
<evidence type="ECO:0000259" key="13">
    <source>
        <dbReference type="Pfam" id="PF00487"/>
    </source>
</evidence>
<dbReference type="Proteomes" id="UP000653472">
    <property type="component" value="Unassembled WGS sequence"/>
</dbReference>
<accession>A0A969W715</accession>
<evidence type="ECO:0000256" key="12">
    <source>
        <dbReference type="SAM" id="Phobius"/>
    </source>
</evidence>